<gene>
    <name evidence="1" type="ORF">ENSA7_55650</name>
</gene>
<comment type="caution">
    <text evidence="1">The sequence shown here is derived from an EMBL/GenBank/DDBJ whole genome shotgun (WGS) entry which is preliminary data.</text>
</comment>
<dbReference type="PIRSF" id="PIRSF020736">
    <property type="entry name" value="MiaE"/>
    <property type="match status" value="1"/>
</dbReference>
<accession>A0A2S9YBW8</accession>
<name>A0A2S9YBW8_9BACT</name>
<organism evidence="1 2">
    <name type="scientific">Enhygromyxa salina</name>
    <dbReference type="NCBI Taxonomy" id="215803"/>
    <lineage>
        <taxon>Bacteria</taxon>
        <taxon>Pseudomonadati</taxon>
        <taxon>Myxococcota</taxon>
        <taxon>Polyangia</taxon>
        <taxon>Nannocystales</taxon>
        <taxon>Nannocystaceae</taxon>
        <taxon>Enhygromyxa</taxon>
    </lineage>
</organism>
<dbReference type="InterPro" id="IPR009078">
    <property type="entry name" value="Ferritin-like_SF"/>
</dbReference>
<evidence type="ECO:0000313" key="2">
    <source>
        <dbReference type="Proteomes" id="UP000238823"/>
    </source>
</evidence>
<dbReference type="InterPro" id="IPR010386">
    <property type="entry name" value="tRNA-Hydrxlase_MiaE"/>
</dbReference>
<dbReference type="Proteomes" id="UP000238823">
    <property type="component" value="Unassembled WGS sequence"/>
</dbReference>
<dbReference type="AlphaFoldDB" id="A0A2S9YBW8"/>
<dbReference type="CDD" id="cd07910">
    <property type="entry name" value="MiaE"/>
    <property type="match status" value="1"/>
</dbReference>
<reference evidence="1 2" key="1">
    <citation type="submission" date="2018-03" db="EMBL/GenBank/DDBJ databases">
        <title>Draft Genome Sequences of the Obligatory Marine Myxobacteria Enhygromyxa salina SWB007.</title>
        <authorList>
            <person name="Poehlein A."/>
            <person name="Moghaddam J.A."/>
            <person name="Harms H."/>
            <person name="Alanjari M."/>
            <person name="Koenig G.M."/>
            <person name="Daniel R."/>
            <person name="Schaeberle T.F."/>
        </authorList>
    </citation>
    <scope>NUCLEOTIDE SEQUENCE [LARGE SCALE GENOMIC DNA]</scope>
    <source>
        <strain evidence="1 2">SWB007</strain>
    </source>
</reference>
<dbReference type="InterPro" id="IPR012347">
    <property type="entry name" value="Ferritin-like"/>
</dbReference>
<dbReference type="PANTHER" id="PTHR42637">
    <property type="entry name" value="TRNA-(MS[2]IO[6]A)-HYDROXYLASE"/>
    <property type="match status" value="1"/>
</dbReference>
<proteinExistence type="predicted"/>
<dbReference type="RefSeq" id="WP_106092447.1">
    <property type="nucleotide sequence ID" value="NZ_PVNL01000112.1"/>
</dbReference>
<dbReference type="EMBL" id="PVNL01000112">
    <property type="protein sequence ID" value="PRQ02593.1"/>
    <property type="molecule type" value="Genomic_DNA"/>
</dbReference>
<dbReference type="PANTHER" id="PTHR42637:SF1">
    <property type="entry name" value="TRNA 2-(METHYLSULFANYL)-N(6)-ISOPENTENYLADENOSINE(37) HYDROXYLASE"/>
    <property type="match status" value="1"/>
</dbReference>
<protein>
    <submittedName>
        <fullName evidence="1">tRNA-(MS[2]IO[6]A)-hydroxylase MiaE</fullName>
    </submittedName>
</protein>
<dbReference type="Pfam" id="PF06175">
    <property type="entry name" value="MiaE"/>
    <property type="match status" value="1"/>
</dbReference>
<dbReference type="OrthoDB" id="9802518at2"/>
<evidence type="ECO:0000313" key="1">
    <source>
        <dbReference type="EMBL" id="PRQ02593.1"/>
    </source>
</evidence>
<dbReference type="Gene3D" id="1.20.1260.10">
    <property type="match status" value="1"/>
</dbReference>
<sequence>MLPLVTPTPTAWVELVLANFDEFLLDHAACERKASATGMSFVVRYPDRTALLEPMIAFAREELEHFHQVYRLIEARGLTLRADEKDPYVEPLIRWVRGGRDERLLDRLVMGGVVEARGCERFGLVAEALPAGELKQFYAELTRCEARHVGLFHRLARQCFDREQVDARIAELLVLEGEIIAGLPLRPALH</sequence>
<dbReference type="GO" id="GO:0045301">
    <property type="term" value="F:tRNA 2-(methylsulfanyl)-N(6)-isopentenyladenosine(37) hydroxylase activity"/>
    <property type="evidence" value="ECO:0007669"/>
    <property type="project" value="InterPro"/>
</dbReference>
<dbReference type="SUPFAM" id="SSF47240">
    <property type="entry name" value="Ferritin-like"/>
    <property type="match status" value="1"/>
</dbReference>
<dbReference type="GO" id="GO:0006400">
    <property type="term" value="P:tRNA modification"/>
    <property type="evidence" value="ECO:0007669"/>
    <property type="project" value="InterPro"/>
</dbReference>